<keyword evidence="2" id="KW-1185">Reference proteome</keyword>
<proteinExistence type="predicted"/>
<evidence type="ECO:0000313" key="1">
    <source>
        <dbReference type="EMBL" id="KAJ3643367.1"/>
    </source>
</evidence>
<dbReference type="EMBL" id="JALNTZ010000008">
    <property type="protein sequence ID" value="KAJ3643367.1"/>
    <property type="molecule type" value="Genomic_DNA"/>
</dbReference>
<gene>
    <name evidence="1" type="ORF">Zmor_026082</name>
</gene>
<accession>A0AA38HUM6</accession>
<evidence type="ECO:0000313" key="2">
    <source>
        <dbReference type="Proteomes" id="UP001168821"/>
    </source>
</evidence>
<dbReference type="Proteomes" id="UP001168821">
    <property type="component" value="Unassembled WGS sequence"/>
</dbReference>
<reference evidence="1" key="1">
    <citation type="journal article" date="2023" name="G3 (Bethesda)">
        <title>Whole genome assemblies of Zophobas morio and Tenebrio molitor.</title>
        <authorList>
            <person name="Kaur S."/>
            <person name="Stinson S.A."/>
            <person name="diCenzo G.C."/>
        </authorList>
    </citation>
    <scope>NUCLEOTIDE SEQUENCE</scope>
    <source>
        <strain evidence="1">QUZm001</strain>
    </source>
</reference>
<name>A0AA38HUM6_9CUCU</name>
<comment type="caution">
    <text evidence="1">The sequence shown here is derived from an EMBL/GenBank/DDBJ whole genome shotgun (WGS) entry which is preliminary data.</text>
</comment>
<organism evidence="1 2">
    <name type="scientific">Zophobas morio</name>
    <dbReference type="NCBI Taxonomy" id="2755281"/>
    <lineage>
        <taxon>Eukaryota</taxon>
        <taxon>Metazoa</taxon>
        <taxon>Ecdysozoa</taxon>
        <taxon>Arthropoda</taxon>
        <taxon>Hexapoda</taxon>
        <taxon>Insecta</taxon>
        <taxon>Pterygota</taxon>
        <taxon>Neoptera</taxon>
        <taxon>Endopterygota</taxon>
        <taxon>Coleoptera</taxon>
        <taxon>Polyphaga</taxon>
        <taxon>Cucujiformia</taxon>
        <taxon>Tenebrionidae</taxon>
        <taxon>Zophobas</taxon>
    </lineage>
</organism>
<sequence>MKKRDGSETDKLVICGELTLSSAGEDIAGWLIVKGNRLDRVRAYDKMRSGAFPPFAGWQVSADTDKWCARWRCYDIGEWVLSQQYDKAIPLCTKQLLRSFCAIYNSSVDVNCSYNSHWEIAFQSCI</sequence>
<dbReference type="AlphaFoldDB" id="A0AA38HUM6"/>
<protein>
    <submittedName>
        <fullName evidence="1">Uncharacterized protein</fullName>
    </submittedName>
</protein>